<name>A0A1V1NS77_9BACT</name>
<dbReference type="InterPro" id="IPR013783">
    <property type="entry name" value="Ig-like_fold"/>
</dbReference>
<dbReference type="AlphaFoldDB" id="A0A1V1NS77"/>
<gene>
    <name evidence="1" type="ORF">OMM_14277</name>
</gene>
<sequence>SIAATHSFSIIVSSVNDIPTISNIASLTINEDQELTGITFQVNDVESSNLTITIQSSNKDLFPENSQNITLSSATEGTSYTLATASRDLTLALMPSKNQSGSANITIVVSDGIDITSTSFSVTVNQEYDTPEISAIANITTNEDTESDPIVFTVSNPYKASLTVTIAAPDAQYITLMSATATNNPLTTASESESFTLTLLPTLNNTDSVTITVTVNNGTEYVTQTFTMDVTPVNDAPTISSIQDQHINEDQQTDAINITVTDADKEQLTIEVQSSNTGLIPSDAAHITLSNSGSGTTYTLVTDPGSLTLVLMPLSNKNGSAA</sequence>
<dbReference type="EMBL" id="ATBP01002838">
    <property type="protein sequence ID" value="ETR65421.1"/>
    <property type="molecule type" value="Genomic_DNA"/>
</dbReference>
<feature type="non-terminal residue" evidence="1">
    <location>
        <position position="1"/>
    </location>
</feature>
<feature type="non-terminal residue" evidence="1">
    <location>
        <position position="322"/>
    </location>
</feature>
<reference evidence="2" key="1">
    <citation type="submission" date="2012-11" db="EMBL/GenBank/DDBJ databases">
        <authorList>
            <person name="Lucero-Rivera Y.E."/>
            <person name="Tovar-Ramirez D."/>
        </authorList>
    </citation>
    <scope>NUCLEOTIDE SEQUENCE [LARGE SCALE GENOMIC DNA]</scope>
    <source>
        <strain evidence="2">Araruama</strain>
    </source>
</reference>
<protein>
    <recommendedName>
        <fullName evidence="3">Cadherin domain-containing protein</fullName>
    </recommendedName>
</protein>
<dbReference type="Gene3D" id="2.60.40.10">
    <property type="entry name" value="Immunoglobulins"/>
    <property type="match status" value="2"/>
</dbReference>
<comment type="caution">
    <text evidence="1">The sequence shown here is derived from an EMBL/GenBank/DDBJ whole genome shotgun (WGS) entry which is preliminary data.</text>
</comment>
<evidence type="ECO:0000313" key="1">
    <source>
        <dbReference type="EMBL" id="ETR65421.1"/>
    </source>
</evidence>
<accession>A0A1V1NS77</accession>
<evidence type="ECO:0000313" key="2">
    <source>
        <dbReference type="Proteomes" id="UP000189670"/>
    </source>
</evidence>
<evidence type="ECO:0008006" key="3">
    <source>
        <dbReference type="Google" id="ProtNLM"/>
    </source>
</evidence>
<dbReference type="Proteomes" id="UP000189670">
    <property type="component" value="Unassembled WGS sequence"/>
</dbReference>
<organism evidence="1 2">
    <name type="scientific">Candidatus Magnetoglobus multicellularis str. Araruama</name>
    <dbReference type="NCBI Taxonomy" id="890399"/>
    <lineage>
        <taxon>Bacteria</taxon>
        <taxon>Pseudomonadati</taxon>
        <taxon>Thermodesulfobacteriota</taxon>
        <taxon>Desulfobacteria</taxon>
        <taxon>Desulfobacterales</taxon>
        <taxon>Desulfobacteraceae</taxon>
        <taxon>Candidatus Magnetoglobus</taxon>
    </lineage>
</organism>
<proteinExistence type="predicted"/>